<gene>
    <name evidence="1" type="ORF">CAEBREN_31334</name>
</gene>
<dbReference type="HOGENOM" id="CLU_044765_0_0_1"/>
<dbReference type="Proteomes" id="UP000008068">
    <property type="component" value="Unassembled WGS sequence"/>
</dbReference>
<evidence type="ECO:0008006" key="3">
    <source>
        <dbReference type="Google" id="ProtNLM"/>
    </source>
</evidence>
<reference evidence="2" key="1">
    <citation type="submission" date="2011-07" db="EMBL/GenBank/DDBJ databases">
        <authorList>
            <consortium name="Caenorhabditis brenneri Sequencing and Analysis Consortium"/>
            <person name="Wilson R.K."/>
        </authorList>
    </citation>
    <scope>NUCLEOTIDE SEQUENCE [LARGE SCALE GENOMIC DNA]</scope>
    <source>
        <strain evidence="2">PB2801</strain>
    </source>
</reference>
<accession>G0PHX0</accession>
<protein>
    <recommendedName>
        <fullName evidence="3">CUB-like domain-containing protein</fullName>
    </recommendedName>
</protein>
<dbReference type="AlphaFoldDB" id="G0PHX0"/>
<organism evidence="2">
    <name type="scientific">Caenorhabditis brenneri</name>
    <name type="common">Nematode worm</name>
    <dbReference type="NCBI Taxonomy" id="135651"/>
    <lineage>
        <taxon>Eukaryota</taxon>
        <taxon>Metazoa</taxon>
        <taxon>Ecdysozoa</taxon>
        <taxon>Nematoda</taxon>
        <taxon>Chromadorea</taxon>
        <taxon>Rhabditida</taxon>
        <taxon>Rhabditina</taxon>
        <taxon>Rhabditomorpha</taxon>
        <taxon>Rhabditoidea</taxon>
        <taxon>Rhabditidae</taxon>
        <taxon>Peloderinae</taxon>
        <taxon>Caenorhabditis</taxon>
    </lineage>
</organism>
<evidence type="ECO:0000313" key="1">
    <source>
        <dbReference type="EMBL" id="EGT57075.1"/>
    </source>
</evidence>
<dbReference type="STRING" id="135651.G0PHX0"/>
<dbReference type="OrthoDB" id="5843818at2759"/>
<keyword evidence="2" id="KW-1185">Reference proteome</keyword>
<evidence type="ECO:0000313" key="2">
    <source>
        <dbReference type="Proteomes" id="UP000008068"/>
    </source>
</evidence>
<name>G0PHX0_CAEBE</name>
<dbReference type="eggNOG" id="ENOG502TFX8">
    <property type="taxonomic scope" value="Eukaryota"/>
</dbReference>
<dbReference type="InParanoid" id="G0PHX0"/>
<dbReference type="EMBL" id="GL380515">
    <property type="protein sequence ID" value="EGT57075.1"/>
    <property type="molecule type" value="Genomic_DNA"/>
</dbReference>
<proteinExistence type="predicted"/>
<sequence length="346" mass="38358">MNYLPLTAIQKKPLSLSGDGPVQLIIEGVLTKNVFQISLTIARSRYLSDVFDNYFVVDGDLDNPKSIKRFEDVVLSNFNTSSNIITLVGLDDTVSHSSFILNPTSQLNGFSKFVGITVDGLTTNINVDASNGRKVGVMIVSKEIQQLVLNKMELGDSENCKAVAVTGPPTSDSKTLIDFKTDQYSLPQLFPYPYFSVIVENCNAQFNLTNSLPSNYYNLEDDRSGFIFSPMYFNDEATNGYMNITFAYKGDQKRQFVVDVDRVMLGTANSQLDINIYDSNWEKTLSAVITGNQEGTRSRAFGSYLNVQMYGNTAARLHWSLTSSSQAFLNLVSIILVAAIMNMISD</sequence>
<dbReference type="FunCoup" id="G0PHX0">
    <property type="interactions" value="1530"/>
</dbReference>